<evidence type="ECO:0000256" key="2">
    <source>
        <dbReference type="ARBA" id="ARBA00022771"/>
    </source>
</evidence>
<keyword evidence="2 5" id="KW-0863">Zinc-finger</keyword>
<dbReference type="PANTHER" id="PTHR12506:SF50">
    <property type="entry name" value="ZINC FINGER CCCH DOMAIN-CONTAINING PROTEIN 26"/>
    <property type="match status" value="1"/>
</dbReference>
<dbReference type="SMART" id="SM00356">
    <property type="entry name" value="ZnF_C3H1"/>
    <property type="match status" value="5"/>
</dbReference>
<evidence type="ECO:0000256" key="3">
    <source>
        <dbReference type="ARBA" id="ARBA00022833"/>
    </source>
</evidence>
<dbReference type="GO" id="GO:0008270">
    <property type="term" value="F:zinc ion binding"/>
    <property type="evidence" value="ECO:0007669"/>
    <property type="project" value="UniProtKB-KW"/>
</dbReference>
<dbReference type="PANTHER" id="PTHR12506">
    <property type="entry name" value="PROTEIN PHOSPHATASE RELATED"/>
    <property type="match status" value="1"/>
</dbReference>
<dbReference type="EMBL" id="GCKF01035102">
    <property type="protein sequence ID" value="JAG97045.1"/>
    <property type="molecule type" value="Transcribed_RNA"/>
</dbReference>
<dbReference type="InterPro" id="IPR000571">
    <property type="entry name" value="Znf_CCCH"/>
</dbReference>
<keyword evidence="1 5" id="KW-0479">Metal-binding</keyword>
<feature type="zinc finger region" description="C3H1-type" evidence="5">
    <location>
        <begin position="162"/>
        <end position="190"/>
    </location>
</feature>
<organism evidence="8">
    <name type="scientific">Araucaria cunninghamii</name>
    <name type="common">Hoop pine</name>
    <name type="synonym">Moreton Bay pine</name>
    <dbReference type="NCBI Taxonomy" id="56994"/>
    <lineage>
        <taxon>Eukaryota</taxon>
        <taxon>Viridiplantae</taxon>
        <taxon>Streptophyta</taxon>
        <taxon>Embryophyta</taxon>
        <taxon>Tracheophyta</taxon>
        <taxon>Spermatophyta</taxon>
        <taxon>Pinopsida</taxon>
        <taxon>Pinidae</taxon>
        <taxon>Conifers II</taxon>
        <taxon>Araucariales</taxon>
        <taxon>Araucariaceae</taxon>
        <taxon>Araucaria</taxon>
    </lineage>
</organism>
<evidence type="ECO:0000256" key="4">
    <source>
        <dbReference type="ARBA" id="ARBA00023125"/>
    </source>
</evidence>
<feature type="domain" description="C3H1-type" evidence="7">
    <location>
        <begin position="82"/>
        <end position="110"/>
    </location>
</feature>
<evidence type="ECO:0000313" key="8">
    <source>
        <dbReference type="EMBL" id="JAG97045.1"/>
    </source>
</evidence>
<evidence type="ECO:0000256" key="1">
    <source>
        <dbReference type="ARBA" id="ARBA00022723"/>
    </source>
</evidence>
<dbReference type="PROSITE" id="PS50103">
    <property type="entry name" value="ZF_C3H1"/>
    <property type="match status" value="5"/>
</dbReference>
<dbReference type="GO" id="GO:0003677">
    <property type="term" value="F:DNA binding"/>
    <property type="evidence" value="ECO:0007669"/>
    <property type="project" value="UniProtKB-KW"/>
</dbReference>
<dbReference type="Pfam" id="PF00642">
    <property type="entry name" value="zf-CCCH"/>
    <property type="match status" value="5"/>
</dbReference>
<dbReference type="InterPro" id="IPR036855">
    <property type="entry name" value="Znf_CCCH_sf"/>
</dbReference>
<feature type="compositionally biased region" description="Basic and acidic residues" evidence="6">
    <location>
        <begin position="1"/>
        <end position="14"/>
    </location>
</feature>
<dbReference type="GO" id="GO:0003729">
    <property type="term" value="F:mRNA binding"/>
    <property type="evidence" value="ECO:0007669"/>
    <property type="project" value="UniProtKB-ARBA"/>
</dbReference>
<feature type="domain" description="C3H1-type" evidence="7">
    <location>
        <begin position="162"/>
        <end position="190"/>
    </location>
</feature>
<dbReference type="InterPro" id="IPR050974">
    <property type="entry name" value="Plant_ZF_CCCH"/>
</dbReference>
<name>A0A0D6R583_ARACU</name>
<feature type="zinc finger region" description="C3H1-type" evidence="5">
    <location>
        <begin position="82"/>
        <end position="110"/>
    </location>
</feature>
<feature type="region of interest" description="Disordered" evidence="6">
    <location>
        <begin position="432"/>
        <end position="493"/>
    </location>
</feature>
<feature type="compositionally biased region" description="Polar residues" evidence="6">
    <location>
        <begin position="484"/>
        <end position="493"/>
    </location>
</feature>
<dbReference type="Gene3D" id="2.30.30.1190">
    <property type="match status" value="1"/>
</dbReference>
<dbReference type="AlphaFoldDB" id="A0A0D6R583"/>
<sequence>MEHKVQQRERDRQRQRQRNSATAAFRGGRQVTDGHGGDADYGPSYYGRNKSTYENLRESTGQMALYPSQGKFGGYPESYPERPGESDCSHYMRTGFCAYGINCRYNHPSSLKQVDENKSGLPECQFYLKTGTCKFGRSCKYLHPDRAGLVHSQLNELGFPLRMGEKECTYYMRTGTCKYGVGCKYDHPQPAALGSYGPVSGSSIYATVGSPLQSTGTQYSQSLSTWPLSRTPHVQGPCIQAPLPYVPVIYPSQQGILSAPMWGMYQGPAVPMTSPERQQMRGMGIMPGSTQQSHPSVGAAQGILSPFLQGSYTTIVNQPRQFLVTSNQKETYPERPGQPECQYYVKTGECKFGSGCRYHHPQGRVSESSACVLSPIGLPIRPTQRTCTYYNRFGICKFGPMCKFNHPMTGISYSPSSSSLSELPVVPYPRVSSPTTLVQSPSSETLQETGKNRDQPVRELSGSKQNHGNVHSEDTAAAKACVSSDASVLSETT</sequence>
<feature type="domain" description="C3H1-type" evidence="7">
    <location>
        <begin position="118"/>
        <end position="146"/>
    </location>
</feature>
<dbReference type="Gene3D" id="4.10.1000.10">
    <property type="entry name" value="Zinc finger, CCCH-type"/>
    <property type="match status" value="2"/>
</dbReference>
<evidence type="ECO:0000259" key="7">
    <source>
        <dbReference type="PROSITE" id="PS50103"/>
    </source>
</evidence>
<feature type="domain" description="C3H1-type" evidence="7">
    <location>
        <begin position="381"/>
        <end position="409"/>
    </location>
</feature>
<feature type="zinc finger region" description="C3H1-type" evidence="5">
    <location>
        <begin position="118"/>
        <end position="146"/>
    </location>
</feature>
<evidence type="ECO:0000256" key="5">
    <source>
        <dbReference type="PROSITE-ProRule" id="PRU00723"/>
    </source>
</evidence>
<feature type="domain" description="C3H1-type" evidence="7">
    <location>
        <begin position="335"/>
        <end position="363"/>
    </location>
</feature>
<proteinExistence type="predicted"/>
<feature type="zinc finger region" description="C3H1-type" evidence="5">
    <location>
        <begin position="381"/>
        <end position="409"/>
    </location>
</feature>
<feature type="zinc finger region" description="C3H1-type" evidence="5">
    <location>
        <begin position="335"/>
        <end position="363"/>
    </location>
</feature>
<evidence type="ECO:0000256" key="6">
    <source>
        <dbReference type="SAM" id="MobiDB-lite"/>
    </source>
</evidence>
<keyword evidence="4" id="KW-0238">DNA-binding</keyword>
<reference evidence="8" key="1">
    <citation type="submission" date="2015-03" db="EMBL/GenBank/DDBJ databases">
        <title>A transcriptome of Araucaria cunninghamii, an australian fine timber species.</title>
        <authorList>
            <person name="Jing Yi C.J.Y."/>
            <person name="Yin San L.Y.S."/>
            <person name="Abdul Karim S.S."/>
            <person name="Wan Azmi N.N."/>
            <person name="Hercus R.R."/>
            <person name="Croft L.L."/>
        </authorList>
    </citation>
    <scope>NUCLEOTIDE SEQUENCE</scope>
    <source>
        <strain evidence="8">MI0301</strain>
        <tissue evidence="8">Leaf</tissue>
    </source>
</reference>
<accession>A0A0D6R583</accession>
<feature type="compositionally biased region" description="Polar residues" evidence="6">
    <location>
        <begin position="432"/>
        <end position="449"/>
    </location>
</feature>
<protein>
    <recommendedName>
        <fullName evidence="7">C3H1-type domain-containing protein</fullName>
    </recommendedName>
</protein>
<keyword evidence="3 5" id="KW-0862">Zinc</keyword>
<feature type="region of interest" description="Disordered" evidence="6">
    <location>
        <begin position="1"/>
        <end position="48"/>
    </location>
</feature>
<dbReference type="SUPFAM" id="SSF90229">
    <property type="entry name" value="CCCH zinc finger"/>
    <property type="match status" value="5"/>
</dbReference>